<sequence length="89" mass="10102">MSGKPSHVSSVLTSSVPPPLIEFLKSELLYSVVSIIQSSNDTVNLPRFLFGLKLFFRAYPRQGEEECQQQGKGKKEKGRRSPFNYVQMH</sequence>
<dbReference type="Proteomes" id="UP001199525">
    <property type="component" value="Unassembled WGS sequence"/>
</dbReference>
<evidence type="ECO:0008006" key="4">
    <source>
        <dbReference type="Google" id="ProtNLM"/>
    </source>
</evidence>
<gene>
    <name evidence="2" type="ORF">LC586_13575</name>
</gene>
<organism evidence="2 3">
    <name type="scientific">Nostoc favosum CHAB5714</name>
    <dbReference type="NCBI Taxonomy" id="2780399"/>
    <lineage>
        <taxon>Bacteria</taxon>
        <taxon>Bacillati</taxon>
        <taxon>Cyanobacteriota</taxon>
        <taxon>Cyanophyceae</taxon>
        <taxon>Nostocales</taxon>
        <taxon>Nostocaceae</taxon>
        <taxon>Nostoc</taxon>
        <taxon>Nostoc favosum</taxon>
    </lineage>
</organism>
<protein>
    <recommendedName>
        <fullName evidence="4">Transposase</fullName>
    </recommendedName>
</protein>
<feature type="region of interest" description="Disordered" evidence="1">
    <location>
        <begin position="65"/>
        <end position="89"/>
    </location>
</feature>
<dbReference type="EMBL" id="JAIVFQ010000016">
    <property type="protein sequence ID" value="MCC5600228.1"/>
    <property type="molecule type" value="Genomic_DNA"/>
</dbReference>
<reference evidence="2 3" key="1">
    <citation type="journal article" date="2021" name="Microorganisms">
        <title>Genome Evolution of Filamentous Cyanobacterium Nostoc Species: From Facultative Symbiosis to Free Living.</title>
        <authorList>
            <person name="Huo D."/>
            <person name="Li H."/>
            <person name="Cai F."/>
            <person name="Guo X."/>
            <person name="Qiao Z."/>
            <person name="Wang W."/>
            <person name="Yu G."/>
            <person name="Li R."/>
        </authorList>
    </citation>
    <scope>NUCLEOTIDE SEQUENCE [LARGE SCALE GENOMIC DNA]</scope>
    <source>
        <strain evidence="2 3">CHAB 5714</strain>
    </source>
</reference>
<dbReference type="RefSeq" id="WP_229485311.1">
    <property type="nucleotide sequence ID" value="NZ_JAIVFQ010000016.1"/>
</dbReference>
<comment type="caution">
    <text evidence="2">The sequence shown here is derived from an EMBL/GenBank/DDBJ whole genome shotgun (WGS) entry which is preliminary data.</text>
</comment>
<keyword evidence="3" id="KW-1185">Reference proteome</keyword>
<evidence type="ECO:0000256" key="1">
    <source>
        <dbReference type="SAM" id="MobiDB-lite"/>
    </source>
</evidence>
<accession>A0ABS8I7X0</accession>
<proteinExistence type="predicted"/>
<name>A0ABS8I7X0_9NOSO</name>
<evidence type="ECO:0000313" key="2">
    <source>
        <dbReference type="EMBL" id="MCC5600228.1"/>
    </source>
</evidence>
<evidence type="ECO:0000313" key="3">
    <source>
        <dbReference type="Proteomes" id="UP001199525"/>
    </source>
</evidence>